<evidence type="ECO:0000313" key="1">
    <source>
        <dbReference type="EMBL" id="MDN4604962.1"/>
    </source>
</evidence>
<name>A0ABT8JIT3_9BACL</name>
<comment type="caution">
    <text evidence="1">The sequence shown here is derived from an EMBL/GenBank/DDBJ whole genome shotgun (WGS) entry which is preliminary data.</text>
</comment>
<proteinExistence type="predicted"/>
<sequence>MCRCIDLHELELAIEERIGMNKALLLRVNQVQQKVMFDPIRNKMLYSTIVHFAID</sequence>
<reference evidence="1" key="1">
    <citation type="submission" date="2023-03" db="EMBL/GenBank/DDBJ databases">
        <title>MT1 and MT2 Draft Genomes of Novel Species.</title>
        <authorList>
            <person name="Venkateswaran K."/>
        </authorList>
    </citation>
    <scope>NUCLEOTIDE SEQUENCE</scope>
    <source>
        <strain evidence="1">F6_3S_P_1C</strain>
    </source>
</reference>
<gene>
    <name evidence="1" type="ORF">P5G61_27295</name>
</gene>
<keyword evidence="2" id="KW-1185">Reference proteome</keyword>
<dbReference type="RefSeq" id="WP_301249371.1">
    <property type="nucleotide sequence ID" value="NZ_JAROCD010000017.1"/>
</dbReference>
<dbReference type="Proteomes" id="UP001174205">
    <property type="component" value="Unassembled WGS sequence"/>
</dbReference>
<protein>
    <submittedName>
        <fullName evidence="1">DUF2536 family protein</fullName>
    </submittedName>
</protein>
<dbReference type="Pfam" id="PF10750">
    <property type="entry name" value="DUF2536"/>
    <property type="match status" value="1"/>
</dbReference>
<evidence type="ECO:0000313" key="2">
    <source>
        <dbReference type="Proteomes" id="UP001174205"/>
    </source>
</evidence>
<accession>A0ABT8JIT3</accession>
<dbReference type="EMBL" id="JAROCD010000017">
    <property type="protein sequence ID" value="MDN4604962.1"/>
    <property type="molecule type" value="Genomic_DNA"/>
</dbReference>
<organism evidence="1 2">
    <name type="scientific">Paenibacillus vandeheii</name>
    <dbReference type="NCBI Taxonomy" id="3035917"/>
    <lineage>
        <taxon>Bacteria</taxon>
        <taxon>Bacillati</taxon>
        <taxon>Bacillota</taxon>
        <taxon>Bacilli</taxon>
        <taxon>Bacillales</taxon>
        <taxon>Paenibacillaceae</taxon>
        <taxon>Paenibacillus</taxon>
    </lineage>
</organism>
<dbReference type="InterPro" id="IPR019686">
    <property type="entry name" value="DUF2536"/>
</dbReference>